<reference evidence="4 5" key="1">
    <citation type="submission" date="2020-07" db="EMBL/GenBank/DDBJ databases">
        <title>Roseicoccus Jingziensis gen. nov., sp. nov., isolated from coastal seawater.</title>
        <authorList>
            <person name="Feng X."/>
        </authorList>
    </citation>
    <scope>NUCLEOTIDE SEQUENCE [LARGE SCALE GENOMIC DNA]</scope>
    <source>
        <strain evidence="4 5">N1E253</strain>
    </source>
</reference>
<dbReference type="Gene3D" id="2.60.120.200">
    <property type="match status" value="1"/>
</dbReference>
<evidence type="ECO:0000313" key="5">
    <source>
        <dbReference type="Proteomes" id="UP000557872"/>
    </source>
</evidence>
<dbReference type="InterPro" id="IPR013320">
    <property type="entry name" value="ConA-like_dom_sf"/>
</dbReference>
<evidence type="ECO:0000259" key="3">
    <source>
        <dbReference type="SMART" id="SM00560"/>
    </source>
</evidence>
<evidence type="ECO:0000256" key="1">
    <source>
        <dbReference type="ARBA" id="ARBA00022729"/>
    </source>
</evidence>
<name>A0A851GDY0_9BACT</name>
<keyword evidence="1" id="KW-0732">Signal</keyword>
<comment type="caution">
    <text evidence="4">The sequence shown here is derived from an EMBL/GenBank/DDBJ whole genome shotgun (WGS) entry which is preliminary data.</text>
</comment>
<feature type="domain" description="LamG-like jellyroll fold" evidence="3">
    <location>
        <begin position="69"/>
        <end position="207"/>
    </location>
</feature>
<proteinExistence type="predicted"/>
<evidence type="ECO:0000256" key="2">
    <source>
        <dbReference type="ARBA" id="ARBA00023157"/>
    </source>
</evidence>
<keyword evidence="2" id="KW-1015">Disulfide bond</keyword>
<dbReference type="SMART" id="SM00560">
    <property type="entry name" value="LamGL"/>
    <property type="match status" value="1"/>
</dbReference>
<sequence>MAISIGLTTMSTADLVHRYSFDTDARDSIGGADGILVDGASISGGAVKLDGIDDYVSLDAKSIGMNAFSSVTLEAWWLHNDLTKWQRVFDFGDDTSDYLFYSPVGEPDNMHHQTAGLKNGAVEQLTTNSGKLPAGRYHMAMTFDDATDTVTLYVDGVEVAKNTSVTNTLASIGATKAYLGKAQWEKDPYLGGSIEEFRIYDTALSGAEVALSFTQGPDVAHDVVPKPTSVTLLGLGGITLILHPKK</sequence>
<organism evidence="4 5">
    <name type="scientific">Oceaniferula marina</name>
    <dbReference type="NCBI Taxonomy" id="2748318"/>
    <lineage>
        <taxon>Bacteria</taxon>
        <taxon>Pseudomonadati</taxon>
        <taxon>Verrucomicrobiota</taxon>
        <taxon>Verrucomicrobiia</taxon>
        <taxon>Verrucomicrobiales</taxon>
        <taxon>Verrucomicrobiaceae</taxon>
        <taxon>Oceaniferula</taxon>
    </lineage>
</organism>
<dbReference type="EMBL" id="JACBAZ010000003">
    <property type="protein sequence ID" value="NWK55626.1"/>
    <property type="molecule type" value="Genomic_DNA"/>
</dbReference>
<accession>A0A851GDY0</accession>
<gene>
    <name evidence="4" type="ORF">HW115_08385</name>
</gene>
<dbReference type="SUPFAM" id="SSF49899">
    <property type="entry name" value="Concanavalin A-like lectins/glucanases"/>
    <property type="match status" value="1"/>
</dbReference>
<dbReference type="Pfam" id="PF13385">
    <property type="entry name" value="Laminin_G_3"/>
    <property type="match status" value="1"/>
</dbReference>
<dbReference type="AlphaFoldDB" id="A0A851GDY0"/>
<dbReference type="Proteomes" id="UP000557872">
    <property type="component" value="Unassembled WGS sequence"/>
</dbReference>
<evidence type="ECO:0000313" key="4">
    <source>
        <dbReference type="EMBL" id="NWK55626.1"/>
    </source>
</evidence>
<dbReference type="InterPro" id="IPR006558">
    <property type="entry name" value="LamG-like"/>
</dbReference>
<protein>
    <submittedName>
        <fullName evidence="4">LamG domain-containing protein</fullName>
    </submittedName>
</protein>
<keyword evidence="5" id="KW-1185">Reference proteome</keyword>